<evidence type="ECO:0000313" key="3">
    <source>
        <dbReference type="Proteomes" id="UP000076761"/>
    </source>
</evidence>
<dbReference type="InParanoid" id="A0A165PLH2"/>
<keyword evidence="3" id="KW-1185">Reference proteome</keyword>
<evidence type="ECO:0000313" key="2">
    <source>
        <dbReference type="EMBL" id="KZT21206.1"/>
    </source>
</evidence>
<feature type="compositionally biased region" description="Polar residues" evidence="1">
    <location>
        <begin position="1"/>
        <end position="10"/>
    </location>
</feature>
<sequence>MPFSTVLSRRSSLRPGSKGDQSRVIHPGRKKCPLPAELLDRIISLVLANDQSQSFSIIAPFSLASYQFRQVALRRWFSIFKISSVAAFTNLCWVDGLYSWVRQLLCSSSVLLPDPSKLSCFRNLESVTIDCWLIGQGKQLQVLKRILPPIPSTITVLKLTALSRIDAATLRLIGGTFPRLETLELSCAERLDYNCCLDCFEDSASCIIYAPIPRLYSTVAVLGEAFASALEPLASLEHLFLGVLLSEDDLGCSLPDPDFDGHERPALDMDAIREKETLAAAVIRERVPSLRSITWGSPVHVGMRGTDHRSERVVLG</sequence>
<feature type="region of interest" description="Disordered" evidence="1">
    <location>
        <begin position="1"/>
        <end position="24"/>
    </location>
</feature>
<dbReference type="AlphaFoldDB" id="A0A165PLH2"/>
<protein>
    <submittedName>
        <fullName evidence="2">Uncharacterized protein</fullName>
    </submittedName>
</protein>
<organism evidence="2 3">
    <name type="scientific">Neolentinus lepideus HHB14362 ss-1</name>
    <dbReference type="NCBI Taxonomy" id="1314782"/>
    <lineage>
        <taxon>Eukaryota</taxon>
        <taxon>Fungi</taxon>
        <taxon>Dikarya</taxon>
        <taxon>Basidiomycota</taxon>
        <taxon>Agaricomycotina</taxon>
        <taxon>Agaricomycetes</taxon>
        <taxon>Gloeophyllales</taxon>
        <taxon>Gloeophyllaceae</taxon>
        <taxon>Neolentinus</taxon>
    </lineage>
</organism>
<dbReference type="Proteomes" id="UP000076761">
    <property type="component" value="Unassembled WGS sequence"/>
</dbReference>
<proteinExistence type="predicted"/>
<dbReference type="OrthoDB" id="3159295at2759"/>
<accession>A0A165PLH2</accession>
<dbReference type="EMBL" id="KV425610">
    <property type="protein sequence ID" value="KZT21206.1"/>
    <property type="molecule type" value="Genomic_DNA"/>
</dbReference>
<evidence type="ECO:0000256" key="1">
    <source>
        <dbReference type="SAM" id="MobiDB-lite"/>
    </source>
</evidence>
<name>A0A165PLH2_9AGAM</name>
<reference evidence="2 3" key="1">
    <citation type="journal article" date="2016" name="Mol. Biol. Evol.">
        <title>Comparative Genomics of Early-Diverging Mushroom-Forming Fungi Provides Insights into the Origins of Lignocellulose Decay Capabilities.</title>
        <authorList>
            <person name="Nagy L.G."/>
            <person name="Riley R."/>
            <person name="Tritt A."/>
            <person name="Adam C."/>
            <person name="Daum C."/>
            <person name="Floudas D."/>
            <person name="Sun H."/>
            <person name="Yadav J.S."/>
            <person name="Pangilinan J."/>
            <person name="Larsson K.H."/>
            <person name="Matsuura K."/>
            <person name="Barry K."/>
            <person name="Labutti K."/>
            <person name="Kuo R."/>
            <person name="Ohm R.A."/>
            <person name="Bhattacharya S.S."/>
            <person name="Shirouzu T."/>
            <person name="Yoshinaga Y."/>
            <person name="Martin F.M."/>
            <person name="Grigoriev I.V."/>
            <person name="Hibbett D.S."/>
        </authorList>
    </citation>
    <scope>NUCLEOTIDE SEQUENCE [LARGE SCALE GENOMIC DNA]</scope>
    <source>
        <strain evidence="2 3">HHB14362 ss-1</strain>
    </source>
</reference>
<gene>
    <name evidence="2" type="ORF">NEOLEDRAFT_797228</name>
</gene>